<dbReference type="RefSeq" id="WP_419580293.1">
    <property type="nucleotide sequence ID" value="NZ_CP036432.1"/>
</dbReference>
<dbReference type="PANTHER" id="PTHR30093">
    <property type="entry name" value="GENERAL SECRETION PATHWAY PROTEIN G"/>
    <property type="match status" value="1"/>
</dbReference>
<dbReference type="InterPro" id="IPR027558">
    <property type="entry name" value="Pre_pil_HX9DG_C"/>
</dbReference>
<gene>
    <name evidence="2" type="ORF">TBK1r_47770</name>
</gene>
<dbReference type="NCBIfam" id="TIGR02532">
    <property type="entry name" value="IV_pilin_GFxxxE"/>
    <property type="match status" value="1"/>
</dbReference>
<organism evidence="2 3">
    <name type="scientific">Stieleria magnilauensis</name>
    <dbReference type="NCBI Taxonomy" id="2527963"/>
    <lineage>
        <taxon>Bacteria</taxon>
        <taxon>Pseudomonadati</taxon>
        <taxon>Planctomycetota</taxon>
        <taxon>Planctomycetia</taxon>
        <taxon>Pirellulales</taxon>
        <taxon>Pirellulaceae</taxon>
        <taxon>Stieleria</taxon>
    </lineage>
</organism>
<dbReference type="Pfam" id="PF07596">
    <property type="entry name" value="SBP_bac_10"/>
    <property type="match status" value="1"/>
</dbReference>
<dbReference type="Pfam" id="PF07963">
    <property type="entry name" value="N_methyl"/>
    <property type="match status" value="1"/>
</dbReference>
<keyword evidence="3" id="KW-1185">Reference proteome</keyword>
<dbReference type="InterPro" id="IPR045584">
    <property type="entry name" value="Pilin-like"/>
</dbReference>
<dbReference type="EMBL" id="CP036432">
    <property type="protein sequence ID" value="QDV85761.1"/>
    <property type="molecule type" value="Genomic_DNA"/>
</dbReference>
<name>A0ABX5XWT1_9BACT</name>
<dbReference type="InterPro" id="IPR011453">
    <property type="entry name" value="DUF1559"/>
</dbReference>
<feature type="domain" description="DUF1559" evidence="1">
    <location>
        <begin position="34"/>
        <end position="300"/>
    </location>
</feature>
<dbReference type="PANTHER" id="PTHR30093:SF2">
    <property type="entry name" value="TYPE II SECRETION SYSTEM PROTEIN H"/>
    <property type="match status" value="1"/>
</dbReference>
<reference evidence="2 3" key="1">
    <citation type="submission" date="2019-02" db="EMBL/GenBank/DDBJ databases">
        <title>Deep-cultivation of Planctomycetes and their phenomic and genomic characterization uncovers novel biology.</title>
        <authorList>
            <person name="Wiegand S."/>
            <person name="Jogler M."/>
            <person name="Boedeker C."/>
            <person name="Pinto D."/>
            <person name="Vollmers J."/>
            <person name="Rivas-Marin E."/>
            <person name="Kohn T."/>
            <person name="Peeters S.H."/>
            <person name="Heuer A."/>
            <person name="Rast P."/>
            <person name="Oberbeckmann S."/>
            <person name="Bunk B."/>
            <person name="Jeske O."/>
            <person name="Meyerdierks A."/>
            <person name="Storesund J.E."/>
            <person name="Kallscheuer N."/>
            <person name="Luecker S."/>
            <person name="Lage O.M."/>
            <person name="Pohl T."/>
            <person name="Merkel B.J."/>
            <person name="Hornburger P."/>
            <person name="Mueller R.-W."/>
            <person name="Bruemmer F."/>
            <person name="Labrenz M."/>
            <person name="Spormann A.M."/>
            <person name="Op den Camp H."/>
            <person name="Overmann J."/>
            <person name="Amann R."/>
            <person name="Jetten M.S.M."/>
            <person name="Mascher T."/>
            <person name="Medema M.H."/>
            <person name="Devos D.P."/>
            <person name="Kaster A.-K."/>
            <person name="Ovreas L."/>
            <person name="Rohde M."/>
            <person name="Galperin M.Y."/>
            <person name="Jogler C."/>
        </authorList>
    </citation>
    <scope>NUCLEOTIDE SEQUENCE [LARGE SCALE GENOMIC DNA]</scope>
    <source>
        <strain evidence="2 3">TBK1r</strain>
    </source>
</reference>
<sequence length="317" mass="34804">MNKERRVKGFTLVELLVVIAIIGILVGLLLPAVQAAREAARRMTCSNNMKQLGLGLHNYHSAFKTFPPGHMESGTTGRTYRHQFSWMTYILPHIEQPAVYEMLDFRKISLTLNASDNPAFQPAGNTLVPTFICPSDAVGKINPDWAPTNYLGNQGTTCRLRGKSGNGVFGHDSWMKFRDILDGTSSTIALGEILKGDFTPETTRDNYIRAPRGSGANAEDIDGCQSFPANSSDLGNVWLGGQPQHNMFSTNRGPNDRRFDCIAPNNGCTNFAARSQHTGGAHFTFVDGSVHFITESIDLETFHALGTRNGHEVVVEF</sequence>
<dbReference type="NCBIfam" id="TIGR04294">
    <property type="entry name" value="pre_pil_HX9DG"/>
    <property type="match status" value="1"/>
</dbReference>
<evidence type="ECO:0000313" key="3">
    <source>
        <dbReference type="Proteomes" id="UP000318081"/>
    </source>
</evidence>
<dbReference type="PROSITE" id="PS00409">
    <property type="entry name" value="PROKAR_NTER_METHYL"/>
    <property type="match status" value="1"/>
</dbReference>
<evidence type="ECO:0000313" key="2">
    <source>
        <dbReference type="EMBL" id="QDV85761.1"/>
    </source>
</evidence>
<dbReference type="InterPro" id="IPR012902">
    <property type="entry name" value="N_methyl_site"/>
</dbReference>
<dbReference type="Gene3D" id="3.30.700.10">
    <property type="entry name" value="Glycoprotein, Type 4 Pilin"/>
    <property type="match status" value="1"/>
</dbReference>
<dbReference type="Proteomes" id="UP000318081">
    <property type="component" value="Chromosome"/>
</dbReference>
<dbReference type="SUPFAM" id="SSF54523">
    <property type="entry name" value="Pili subunits"/>
    <property type="match status" value="1"/>
</dbReference>
<proteinExistence type="predicted"/>
<evidence type="ECO:0000259" key="1">
    <source>
        <dbReference type="Pfam" id="PF07596"/>
    </source>
</evidence>
<protein>
    <recommendedName>
        <fullName evidence="1">DUF1559 domain-containing protein</fullName>
    </recommendedName>
</protein>
<accession>A0ABX5XWT1</accession>